<dbReference type="InterPro" id="IPR013830">
    <property type="entry name" value="SGNH_hydro"/>
</dbReference>
<keyword evidence="4" id="KW-1185">Reference proteome</keyword>
<feature type="domain" description="SsfX3-like N-terminal" evidence="2">
    <location>
        <begin position="12"/>
        <end position="145"/>
    </location>
</feature>
<dbReference type="InterPro" id="IPR048977">
    <property type="entry name" value="SsfX3-like_N"/>
</dbReference>
<dbReference type="Pfam" id="PF13472">
    <property type="entry name" value="Lipase_GDSL_2"/>
    <property type="match status" value="1"/>
</dbReference>
<dbReference type="Proteomes" id="UP001500393">
    <property type="component" value="Unassembled WGS sequence"/>
</dbReference>
<proteinExistence type="predicted"/>
<organism evidence="3 4">
    <name type="scientific">Kribbella sancticallisti</name>
    <dbReference type="NCBI Taxonomy" id="460087"/>
    <lineage>
        <taxon>Bacteria</taxon>
        <taxon>Bacillati</taxon>
        <taxon>Actinomycetota</taxon>
        <taxon>Actinomycetes</taxon>
        <taxon>Propionibacteriales</taxon>
        <taxon>Kribbellaceae</taxon>
        <taxon>Kribbella</taxon>
    </lineage>
</organism>
<dbReference type="Gene3D" id="2.60.120.260">
    <property type="entry name" value="Galactose-binding domain-like"/>
    <property type="match status" value="1"/>
</dbReference>
<evidence type="ECO:0000313" key="3">
    <source>
        <dbReference type="EMBL" id="GAA1619112.1"/>
    </source>
</evidence>
<dbReference type="SUPFAM" id="SSF52266">
    <property type="entry name" value="SGNH hydrolase"/>
    <property type="match status" value="1"/>
</dbReference>
<evidence type="ECO:0000259" key="2">
    <source>
        <dbReference type="Pfam" id="PF21181"/>
    </source>
</evidence>
<evidence type="ECO:0000259" key="1">
    <source>
        <dbReference type="Pfam" id="PF13472"/>
    </source>
</evidence>
<evidence type="ECO:0000313" key="4">
    <source>
        <dbReference type="Proteomes" id="UP001500393"/>
    </source>
</evidence>
<dbReference type="RefSeq" id="WP_344222589.1">
    <property type="nucleotide sequence ID" value="NZ_BAAAOS010000070.1"/>
</dbReference>
<dbReference type="EMBL" id="BAAAOS010000070">
    <property type="protein sequence ID" value="GAA1619112.1"/>
    <property type="molecule type" value="Genomic_DNA"/>
</dbReference>
<sequence>MITTPLTAELLHGAIELEPTDRGTRPHRLPRLVRERFADSQLQLMEAQPSGVRVVVVTTARNLSLEVHATRITYRGLKRPRGALDVVVDGCVQASHTLTEGDSVELDLATGTSTFAPGKSDHVTVAELPTGEKTIEIWLPHNEQVDLIALHSDAPVRPAPQSGPVWLHHGSSISQGSNASSPTGIWPVVAARRAGVRLHNLGFGGSALVDPFMARVLRDTPADLISVKLGINVVNLDAMRLRSFVPAIHGFLDTIRDGHPTTPLLLISPIFCAVHENTSGPGAFDPTTLGTDAVQFMATGQPGDTAHGRLTLRVIRTALQEIVEARADDANLHYLDGRSLYGEADADAFPLPDGLHPSTETHALMGTRFAELAFTPSTCETAAP</sequence>
<dbReference type="Gene3D" id="3.40.50.1110">
    <property type="entry name" value="SGNH hydrolase"/>
    <property type="match status" value="1"/>
</dbReference>
<accession>A0ABN2EYQ4</accession>
<protein>
    <submittedName>
        <fullName evidence="3">SGNH/GDSL hydrolase family protein</fullName>
    </submittedName>
</protein>
<reference evidence="3 4" key="1">
    <citation type="journal article" date="2019" name="Int. J. Syst. Evol. Microbiol.">
        <title>The Global Catalogue of Microorganisms (GCM) 10K type strain sequencing project: providing services to taxonomists for standard genome sequencing and annotation.</title>
        <authorList>
            <consortium name="The Broad Institute Genomics Platform"/>
            <consortium name="The Broad Institute Genome Sequencing Center for Infectious Disease"/>
            <person name="Wu L."/>
            <person name="Ma J."/>
        </authorList>
    </citation>
    <scope>NUCLEOTIDE SEQUENCE [LARGE SCALE GENOMIC DNA]</scope>
    <source>
        <strain evidence="3 4">JCM 14969</strain>
    </source>
</reference>
<feature type="domain" description="SGNH hydrolase-type esterase" evidence="1">
    <location>
        <begin position="170"/>
        <end position="364"/>
    </location>
</feature>
<dbReference type="Pfam" id="PF21181">
    <property type="entry name" value="SsfX3_N"/>
    <property type="match status" value="1"/>
</dbReference>
<comment type="caution">
    <text evidence="3">The sequence shown here is derived from an EMBL/GenBank/DDBJ whole genome shotgun (WGS) entry which is preliminary data.</text>
</comment>
<dbReference type="GO" id="GO:0016787">
    <property type="term" value="F:hydrolase activity"/>
    <property type="evidence" value="ECO:0007669"/>
    <property type="project" value="UniProtKB-KW"/>
</dbReference>
<gene>
    <name evidence="3" type="ORF">GCM10009789_86110</name>
</gene>
<keyword evidence="3" id="KW-0378">Hydrolase</keyword>
<name>A0ABN2EYQ4_9ACTN</name>
<dbReference type="InterPro" id="IPR036514">
    <property type="entry name" value="SGNH_hydro_sf"/>
</dbReference>